<feature type="transmembrane region" description="Helical" evidence="14">
    <location>
        <begin position="332"/>
        <end position="352"/>
    </location>
</feature>
<feature type="transmembrane region" description="Helical" evidence="14">
    <location>
        <begin position="270"/>
        <end position="291"/>
    </location>
</feature>
<evidence type="ECO:0000256" key="11">
    <source>
        <dbReference type="ARBA" id="ARBA00022989"/>
    </source>
</evidence>
<comment type="cofactor">
    <cofactor evidence="2">
        <name>Mg(2+)</name>
        <dbReference type="ChEBI" id="CHEBI:18420"/>
    </cofactor>
</comment>
<dbReference type="GO" id="GO:0016020">
    <property type="term" value="C:membrane"/>
    <property type="evidence" value="ECO:0007669"/>
    <property type="project" value="InterPro"/>
</dbReference>
<evidence type="ECO:0000256" key="14">
    <source>
        <dbReference type="SAM" id="Phobius"/>
    </source>
</evidence>
<organism evidence="18">
    <name type="scientific">hydrothermal vent metagenome</name>
    <dbReference type="NCBI Taxonomy" id="652676"/>
    <lineage>
        <taxon>unclassified sequences</taxon>
        <taxon>metagenomes</taxon>
        <taxon>ecological metagenomes</taxon>
    </lineage>
</organism>
<dbReference type="Gene3D" id="3.40.1380.40">
    <property type="match status" value="1"/>
</dbReference>
<comment type="cofactor">
    <cofactor evidence="1">
        <name>Mn(2+)</name>
        <dbReference type="ChEBI" id="CHEBI:29035"/>
    </cofactor>
</comment>
<gene>
    <name evidence="18" type="ORF">MNB_SV-9-1418</name>
</gene>
<dbReference type="GO" id="GO:0012505">
    <property type="term" value="C:endomembrane system"/>
    <property type="evidence" value="ECO:0007669"/>
    <property type="project" value="UniProtKB-SubCell"/>
</dbReference>
<dbReference type="InterPro" id="IPR041563">
    <property type="entry name" value="STT3_PglB_C"/>
</dbReference>
<feature type="transmembrane region" description="Helical" evidence="14">
    <location>
        <begin position="382"/>
        <end position="399"/>
    </location>
</feature>
<dbReference type="Pfam" id="PF02516">
    <property type="entry name" value="STT3"/>
    <property type="match status" value="1"/>
</dbReference>
<feature type="transmembrane region" description="Helical" evidence="14">
    <location>
        <begin position="203"/>
        <end position="218"/>
    </location>
</feature>
<dbReference type="GO" id="GO:0046872">
    <property type="term" value="F:metal ion binding"/>
    <property type="evidence" value="ECO:0007669"/>
    <property type="project" value="UniProtKB-KW"/>
</dbReference>
<reference evidence="18" key="1">
    <citation type="submission" date="2016-10" db="EMBL/GenBank/DDBJ databases">
        <authorList>
            <person name="de Groot N.N."/>
        </authorList>
    </citation>
    <scope>NUCLEOTIDE SEQUENCE</scope>
</reference>
<feature type="transmembrane region" description="Helical" evidence="14">
    <location>
        <begin position="411"/>
        <end position="432"/>
    </location>
</feature>
<protein>
    <submittedName>
        <fullName evidence="18">Oligosaccharyltransferase PglB</fullName>
        <ecNumber evidence="18">2.4.99.18</ecNumber>
    </submittedName>
</protein>
<keyword evidence="8 14" id="KW-0812">Transmembrane</keyword>
<feature type="domain" description="Oligosaccharyl transferase STT3 N-terminal" evidence="15">
    <location>
        <begin position="82"/>
        <end position="396"/>
    </location>
</feature>
<sequence length="743" mass="84917">MSNNKLNLAQVTTGQMVGLMLLAYAFSFTIRMIWVFQFQDNPNFLWNGELMINTNDGYFFGAGAQQALNGLHMDNPRVFGMWEYGLIFFTTLFAKITPFSLETIILYMPSIISSLVVIPIILISNLYNKTLWGFLSALLASITWSYYNRTMTGYYDTDMFSAMTPMFVLFFLMKSTIDFNLRSSLYAGIAIILYPFFYDQGQAIIYAMSMIYIVYLVWYHRDEDITYKTIILVLVALLPLFGINAPLSYLIHLILLGIVYILLKQNKFEIKQLIIVSGILFLLFMFFGNMFELIWNKISSYIITGTIDDDGLHFFSVNQTVREAGKIPFETFANRTSGSVIGVVIALIGYILLIIKHRAFILALPLIGIGIFSLWGGLRFTVYAVPVAGMSAVFLIWYISKEFINGKIPQIIFVILGTSALIYPNITHIIAYKTPTVLQKAEVEDLVKLNEIANSKDYTLTWWDYGYPIWFYSDTSTLIDGGKHNNDNFIISKLMLSSSPNFVANFSRLAVEKYAKGAESAKEYRKNGSNKENIPEEFKMYTKKGKAYHSGGGSVINLLLKNNQKDQKDPDIFLTELEAPDYKLPPKSRDIFLYLPYKMMNIFPTVTLFGNLNLKTGKKERDIIFYPSTLKSKNDTGVLTLANGIIFDMRKGIVKLGKSTKTVRYFIITENSKDDTIKVQGQKYNDKSNLIMVFMKSYNKFILMDAETFNSAFVQMFILGKYDKNLFELVVASPYSRIYKIKK</sequence>
<evidence type="ECO:0000256" key="9">
    <source>
        <dbReference type="ARBA" id="ARBA00022723"/>
    </source>
</evidence>
<dbReference type="PANTHER" id="PTHR13872">
    <property type="entry name" value="DOLICHYL-DIPHOSPHOOLIGOSACCHARIDE--PROTEIN GLYCOSYLTRANSFERASE SUBUNIT"/>
    <property type="match status" value="1"/>
</dbReference>
<name>A0A1W1BDW6_9ZZZZ</name>
<evidence type="ECO:0000256" key="12">
    <source>
        <dbReference type="ARBA" id="ARBA00023136"/>
    </source>
</evidence>
<feature type="transmembrane region" description="Helical" evidence="14">
    <location>
        <begin position="359"/>
        <end position="376"/>
    </location>
</feature>
<feature type="transmembrane region" description="Helical" evidence="14">
    <location>
        <begin position="153"/>
        <end position="172"/>
    </location>
</feature>
<feature type="transmembrane region" description="Helical" evidence="14">
    <location>
        <begin position="104"/>
        <end position="123"/>
    </location>
</feature>
<dbReference type="InterPro" id="IPR003674">
    <property type="entry name" value="Oligo_trans_STT3"/>
</dbReference>
<evidence type="ECO:0000256" key="10">
    <source>
        <dbReference type="ARBA" id="ARBA00022842"/>
    </source>
</evidence>
<dbReference type="InterPro" id="IPR048999">
    <property type="entry name" value="STT3-PglB_core"/>
</dbReference>
<feature type="domain" description="STT3/PglB/AglB core" evidence="17">
    <location>
        <begin position="455"/>
        <end position="616"/>
    </location>
</feature>
<feature type="domain" description="STT3 subunit PglB C-terminal" evidence="16">
    <location>
        <begin position="628"/>
        <end position="704"/>
    </location>
</feature>
<evidence type="ECO:0000259" key="17">
    <source>
        <dbReference type="Pfam" id="PF21436"/>
    </source>
</evidence>
<feature type="transmembrane region" description="Helical" evidence="14">
    <location>
        <begin position="81"/>
        <end position="98"/>
    </location>
</feature>
<dbReference type="EMBL" id="FPHG01000011">
    <property type="protein sequence ID" value="SFV51746.1"/>
    <property type="molecule type" value="Genomic_DNA"/>
</dbReference>
<dbReference type="EC" id="2.4.99.18" evidence="18"/>
<proteinExistence type="inferred from homology"/>
<keyword evidence="13" id="KW-0464">Manganese</keyword>
<dbReference type="PANTHER" id="PTHR13872:SF1">
    <property type="entry name" value="DOLICHYL-DIPHOSPHOOLIGOSACCHARIDE--PROTEIN GLYCOSYLTRANSFERASE SUBUNIT STT3B"/>
    <property type="match status" value="1"/>
</dbReference>
<evidence type="ECO:0000256" key="5">
    <source>
        <dbReference type="ARBA" id="ARBA00010810"/>
    </source>
</evidence>
<evidence type="ECO:0000259" key="15">
    <source>
        <dbReference type="Pfam" id="PF02516"/>
    </source>
</evidence>
<keyword evidence="9" id="KW-0479">Metal-binding</keyword>
<feature type="transmembrane region" description="Helical" evidence="14">
    <location>
        <begin position="225"/>
        <end position="241"/>
    </location>
</feature>
<evidence type="ECO:0000256" key="6">
    <source>
        <dbReference type="ARBA" id="ARBA00022676"/>
    </source>
</evidence>
<evidence type="ECO:0000256" key="7">
    <source>
        <dbReference type="ARBA" id="ARBA00022679"/>
    </source>
</evidence>
<evidence type="ECO:0000256" key="13">
    <source>
        <dbReference type="ARBA" id="ARBA00023211"/>
    </source>
</evidence>
<evidence type="ECO:0000259" key="16">
    <source>
        <dbReference type="Pfam" id="PF18527"/>
    </source>
</evidence>
<evidence type="ECO:0000256" key="2">
    <source>
        <dbReference type="ARBA" id="ARBA00001946"/>
    </source>
</evidence>
<dbReference type="Pfam" id="PF18527">
    <property type="entry name" value="STT3_PglB_C"/>
    <property type="match status" value="1"/>
</dbReference>
<accession>A0A1W1BDW6</accession>
<dbReference type="Pfam" id="PF21436">
    <property type="entry name" value="STT3-PglB_core"/>
    <property type="match status" value="1"/>
</dbReference>
<evidence type="ECO:0000256" key="3">
    <source>
        <dbReference type="ARBA" id="ARBA00004127"/>
    </source>
</evidence>
<comment type="pathway">
    <text evidence="4">Protein modification; protein glycosylation.</text>
</comment>
<feature type="transmembrane region" description="Helical" evidence="14">
    <location>
        <begin position="16"/>
        <end position="36"/>
    </location>
</feature>
<dbReference type="InterPro" id="IPR048307">
    <property type="entry name" value="STT3_N"/>
</dbReference>
<dbReference type="AlphaFoldDB" id="A0A1W1BDW6"/>
<evidence type="ECO:0000256" key="4">
    <source>
        <dbReference type="ARBA" id="ARBA00004922"/>
    </source>
</evidence>
<comment type="subcellular location">
    <subcellularLocation>
        <location evidence="3">Endomembrane system</location>
        <topology evidence="3">Multi-pass membrane protein</topology>
    </subcellularLocation>
</comment>
<keyword evidence="11 14" id="KW-1133">Transmembrane helix</keyword>
<evidence type="ECO:0000313" key="18">
    <source>
        <dbReference type="EMBL" id="SFV51746.1"/>
    </source>
</evidence>
<dbReference type="UniPathway" id="UPA00378"/>
<keyword evidence="12 14" id="KW-0472">Membrane</keyword>
<evidence type="ECO:0000256" key="8">
    <source>
        <dbReference type="ARBA" id="ARBA00022692"/>
    </source>
</evidence>
<feature type="transmembrane region" description="Helical" evidence="14">
    <location>
        <begin position="130"/>
        <end position="147"/>
    </location>
</feature>
<dbReference type="GO" id="GO:0004579">
    <property type="term" value="F:dolichyl-diphosphooligosaccharide-protein glycotransferase activity"/>
    <property type="evidence" value="ECO:0007669"/>
    <property type="project" value="UniProtKB-EC"/>
</dbReference>
<comment type="similarity">
    <text evidence="5">Belongs to the STT3 family.</text>
</comment>
<evidence type="ECO:0000256" key="1">
    <source>
        <dbReference type="ARBA" id="ARBA00001936"/>
    </source>
</evidence>
<keyword evidence="6 18" id="KW-0328">Glycosyltransferase</keyword>
<keyword evidence="10" id="KW-0460">Magnesium</keyword>
<keyword evidence="7 18" id="KW-0808">Transferase</keyword>